<keyword evidence="2" id="KW-1185">Reference proteome</keyword>
<dbReference type="EMBL" id="FOHX01000002">
    <property type="protein sequence ID" value="SET13344.1"/>
    <property type="molecule type" value="Genomic_DNA"/>
</dbReference>
<sequence length="30" mass="3315">MSGWLWVAVGYLLTVATWAGYVVWSGRTPS</sequence>
<name>A0A1I0C1I9_9ACTN</name>
<reference evidence="1 2" key="1">
    <citation type="submission" date="2016-10" db="EMBL/GenBank/DDBJ databases">
        <authorList>
            <person name="de Groot N.N."/>
        </authorList>
    </citation>
    <scope>NUCLEOTIDE SEQUENCE [LARGE SCALE GENOMIC DNA]</scope>
    <source>
        <strain evidence="1 2">CGMCC 4.5598</strain>
    </source>
</reference>
<proteinExistence type="predicted"/>
<protein>
    <submittedName>
        <fullName evidence="1">Uncharacterized protein</fullName>
    </submittedName>
</protein>
<dbReference type="AlphaFoldDB" id="A0A1I0C1I9"/>
<accession>A0A1I0C1I9</accession>
<organism evidence="1 2">
    <name type="scientific">Nonomuraea wenchangensis</name>
    <dbReference type="NCBI Taxonomy" id="568860"/>
    <lineage>
        <taxon>Bacteria</taxon>
        <taxon>Bacillati</taxon>
        <taxon>Actinomycetota</taxon>
        <taxon>Actinomycetes</taxon>
        <taxon>Streptosporangiales</taxon>
        <taxon>Streptosporangiaceae</taxon>
        <taxon>Nonomuraea</taxon>
    </lineage>
</organism>
<evidence type="ECO:0000313" key="1">
    <source>
        <dbReference type="EMBL" id="SET13344.1"/>
    </source>
</evidence>
<evidence type="ECO:0000313" key="2">
    <source>
        <dbReference type="Proteomes" id="UP000199361"/>
    </source>
</evidence>
<dbReference type="Proteomes" id="UP000199361">
    <property type="component" value="Unassembled WGS sequence"/>
</dbReference>
<gene>
    <name evidence="1" type="ORF">SAMN05421811_102142</name>
</gene>